<dbReference type="Proteomes" id="UP000056453">
    <property type="component" value="Unassembled WGS sequence"/>
</dbReference>
<name>A0AAW3MVP0_9BURK</name>
<comment type="caution">
    <text evidence="1">The sequence shown here is derived from an EMBL/GenBank/DDBJ whole genome shotgun (WGS) entry which is preliminary data.</text>
</comment>
<gene>
    <name evidence="1" type="ORF">WJ96_05430</name>
</gene>
<protein>
    <submittedName>
        <fullName evidence="1">Uncharacterized protein</fullName>
    </submittedName>
</protein>
<organism evidence="1 2">
    <name type="scientific">Burkholderia ubonensis</name>
    <dbReference type="NCBI Taxonomy" id="101571"/>
    <lineage>
        <taxon>Bacteria</taxon>
        <taxon>Pseudomonadati</taxon>
        <taxon>Pseudomonadota</taxon>
        <taxon>Betaproteobacteria</taxon>
        <taxon>Burkholderiales</taxon>
        <taxon>Burkholderiaceae</taxon>
        <taxon>Burkholderia</taxon>
        <taxon>Burkholderia cepacia complex</taxon>
    </lineage>
</organism>
<keyword evidence="2" id="KW-1185">Reference proteome</keyword>
<evidence type="ECO:0000313" key="1">
    <source>
        <dbReference type="EMBL" id="KVP98013.1"/>
    </source>
</evidence>
<proteinExistence type="predicted"/>
<reference evidence="1 2" key="1">
    <citation type="submission" date="2015-11" db="EMBL/GenBank/DDBJ databases">
        <title>Expanding the genomic diversity of Burkholderia species for the development of highly accurate diagnostics.</title>
        <authorList>
            <person name="Sahl J."/>
            <person name="Keim P."/>
            <person name="Wagner D."/>
        </authorList>
    </citation>
    <scope>NUCLEOTIDE SEQUENCE [LARGE SCALE GENOMIC DNA]</scope>
    <source>
        <strain evidence="1 2">MSMB1808WGS</strain>
    </source>
</reference>
<sequence length="65" mass="7124">MAVDINLQRERQSEVLQAALSWWEAHRPVSFDLRQHLDNPTVNMPTKTDQALASAVAAAVGVGVL</sequence>
<evidence type="ECO:0000313" key="2">
    <source>
        <dbReference type="Proteomes" id="UP000056453"/>
    </source>
</evidence>
<accession>A0AAW3MVP0</accession>
<dbReference type="AlphaFoldDB" id="A0AAW3MVP0"/>
<dbReference type="EMBL" id="LPBJ01000047">
    <property type="protein sequence ID" value="KVP98013.1"/>
    <property type="molecule type" value="Genomic_DNA"/>
</dbReference>
<dbReference type="RefSeq" id="WP_059924927.1">
    <property type="nucleotide sequence ID" value="NZ_LPBG01000047.1"/>
</dbReference>